<keyword evidence="5" id="KW-0732">Signal</keyword>
<dbReference type="AlphaFoldDB" id="A0A941DCD4"/>
<protein>
    <recommendedName>
        <fullName evidence="11">Glycosyl-4,4'-diaponeurosporenoate acyltransferase</fullName>
    </recommendedName>
</protein>
<dbReference type="Pfam" id="PF18927">
    <property type="entry name" value="CrtO"/>
    <property type="match status" value="1"/>
</dbReference>
<keyword evidence="15" id="KW-1185">Reference proteome</keyword>
<evidence type="ECO:0000256" key="2">
    <source>
        <dbReference type="ARBA" id="ARBA00022475"/>
    </source>
</evidence>
<feature type="transmembrane region" description="Helical" evidence="13">
    <location>
        <begin position="30"/>
        <end position="50"/>
    </location>
</feature>
<feature type="transmembrane region" description="Helical" evidence="13">
    <location>
        <begin position="118"/>
        <end position="136"/>
    </location>
</feature>
<evidence type="ECO:0000313" key="15">
    <source>
        <dbReference type="Proteomes" id="UP000680158"/>
    </source>
</evidence>
<dbReference type="InterPro" id="IPR044021">
    <property type="entry name" value="CrtO"/>
</dbReference>
<evidence type="ECO:0000256" key="9">
    <source>
        <dbReference type="ARBA" id="ARBA00023588"/>
    </source>
</evidence>
<evidence type="ECO:0000256" key="10">
    <source>
        <dbReference type="ARBA" id="ARBA00023603"/>
    </source>
</evidence>
<keyword evidence="8" id="KW-0012">Acyltransferase</keyword>
<evidence type="ECO:0000313" key="14">
    <source>
        <dbReference type="EMBL" id="MBR7746129.1"/>
    </source>
</evidence>
<evidence type="ECO:0000256" key="7">
    <source>
        <dbReference type="ARBA" id="ARBA00023136"/>
    </source>
</evidence>
<dbReference type="RefSeq" id="WP_212683502.1">
    <property type="nucleotide sequence ID" value="NZ_JAGSPM010000003.1"/>
</dbReference>
<evidence type="ECO:0000256" key="1">
    <source>
        <dbReference type="ARBA" id="ARBA00004162"/>
    </source>
</evidence>
<dbReference type="GO" id="GO:0016746">
    <property type="term" value="F:acyltransferase activity"/>
    <property type="evidence" value="ECO:0007669"/>
    <property type="project" value="UniProtKB-KW"/>
</dbReference>
<keyword evidence="2" id="KW-1003">Cell membrane</keyword>
<dbReference type="GO" id="GO:0005886">
    <property type="term" value="C:plasma membrane"/>
    <property type="evidence" value="ECO:0007669"/>
    <property type="project" value="UniProtKB-SubCell"/>
</dbReference>
<organism evidence="14 15">
    <name type="scientific">Undibacterium baiyunense</name>
    <dbReference type="NCBI Taxonomy" id="2828731"/>
    <lineage>
        <taxon>Bacteria</taxon>
        <taxon>Pseudomonadati</taxon>
        <taxon>Pseudomonadota</taxon>
        <taxon>Betaproteobacteria</taxon>
        <taxon>Burkholderiales</taxon>
        <taxon>Oxalobacteraceae</taxon>
        <taxon>Undibacterium</taxon>
    </lineage>
</organism>
<comment type="subcellular location">
    <subcellularLocation>
        <location evidence="1">Cell membrane</location>
        <topology evidence="1">Single-pass membrane protein</topology>
    </subcellularLocation>
</comment>
<comment type="function">
    <text evidence="12">Catalyzes the acylation of glycosyl-4,4'-diaponeurosporenoate, i.e. the esterification of glucose at the C6'' position with the carboxyl group of the C(15) fatty acid 12-methyltetradecanoic acid, to yield staphyloxanthin. This is the last step in the biosynthesis of this orange pigment, present in most staphylococci strains.</text>
</comment>
<feature type="transmembrane region" description="Helical" evidence="13">
    <location>
        <begin position="142"/>
        <end position="160"/>
    </location>
</feature>
<keyword evidence="3" id="KW-0808">Transferase</keyword>
<accession>A0A941DCD4</accession>
<evidence type="ECO:0000256" key="8">
    <source>
        <dbReference type="ARBA" id="ARBA00023315"/>
    </source>
</evidence>
<proteinExistence type="inferred from homology"/>
<evidence type="ECO:0000256" key="4">
    <source>
        <dbReference type="ARBA" id="ARBA00022692"/>
    </source>
</evidence>
<sequence length="180" mass="21398">MKRNVSLFLIFHASIVSVYALVYFMKLDSFTFSWALNFLLMMWVSVFIEFQKSALQSSYFNQQAWERRGKIYTYFGVDAFRKILVLIGWEKLIRKSNPIEKNTQALINLHHQTKKSELGHLLIFLIVLAFNIYVAIRYGALKSVWLFVLNILLNFYPVILQRYNRPRIERAIELSKRTFS</sequence>
<evidence type="ECO:0000256" key="12">
    <source>
        <dbReference type="ARBA" id="ARBA00025324"/>
    </source>
</evidence>
<dbReference type="Proteomes" id="UP000680158">
    <property type="component" value="Unassembled WGS sequence"/>
</dbReference>
<name>A0A941DCD4_9BURK</name>
<evidence type="ECO:0000256" key="11">
    <source>
        <dbReference type="ARBA" id="ARBA00023667"/>
    </source>
</evidence>
<evidence type="ECO:0000256" key="5">
    <source>
        <dbReference type="ARBA" id="ARBA00022729"/>
    </source>
</evidence>
<gene>
    <name evidence="14" type="ORF">KDM92_06010</name>
</gene>
<dbReference type="EMBL" id="JAGSPM010000003">
    <property type="protein sequence ID" value="MBR7746129.1"/>
    <property type="molecule type" value="Genomic_DNA"/>
</dbReference>
<comment type="caution">
    <text evidence="14">The sequence shown here is derived from an EMBL/GenBank/DDBJ whole genome shotgun (WGS) entry which is preliminary data.</text>
</comment>
<comment type="similarity">
    <text evidence="10">Belongs to the acyltransferase CrtO family.</text>
</comment>
<evidence type="ECO:0000256" key="3">
    <source>
        <dbReference type="ARBA" id="ARBA00022679"/>
    </source>
</evidence>
<reference evidence="14 15" key="1">
    <citation type="submission" date="2021-04" db="EMBL/GenBank/DDBJ databases">
        <title>novel species isolated from subtropical streams in China.</title>
        <authorList>
            <person name="Lu H."/>
        </authorList>
    </citation>
    <scope>NUCLEOTIDE SEQUENCE [LARGE SCALE GENOMIC DNA]</scope>
    <source>
        <strain evidence="14 15">BYS107W</strain>
    </source>
</reference>
<keyword evidence="7 13" id="KW-0472">Membrane</keyword>
<evidence type="ECO:0000256" key="13">
    <source>
        <dbReference type="SAM" id="Phobius"/>
    </source>
</evidence>
<evidence type="ECO:0000256" key="6">
    <source>
        <dbReference type="ARBA" id="ARBA00022989"/>
    </source>
</evidence>
<keyword evidence="4 13" id="KW-0812">Transmembrane</keyword>
<keyword evidence="6 13" id="KW-1133">Transmembrane helix</keyword>
<comment type="pathway">
    <text evidence="9">Carotenoid biosynthesis; staphyloxanthin biosynthesis; staphyloxanthin from farnesyl diphosphate: step 5/5.</text>
</comment>